<feature type="domain" description="Transposase IS4-like" evidence="2">
    <location>
        <begin position="157"/>
        <end position="378"/>
    </location>
</feature>
<feature type="compositionally biased region" description="Basic residues" evidence="1">
    <location>
        <begin position="446"/>
        <end position="456"/>
    </location>
</feature>
<proteinExistence type="predicted"/>
<evidence type="ECO:0000313" key="5">
    <source>
        <dbReference type="Proteomes" id="UP000305921"/>
    </source>
</evidence>
<keyword evidence="5" id="KW-1185">Reference proteome</keyword>
<dbReference type="InterPro" id="IPR024473">
    <property type="entry name" value="Transposases_IS4_N"/>
</dbReference>
<dbReference type="EMBL" id="VAWE01000001">
    <property type="protein sequence ID" value="TLQ46353.1"/>
    <property type="molecule type" value="Genomic_DNA"/>
</dbReference>
<feature type="region of interest" description="Disordered" evidence="1">
    <location>
        <begin position="1"/>
        <end position="27"/>
    </location>
</feature>
<evidence type="ECO:0000259" key="3">
    <source>
        <dbReference type="Pfam" id="PF13006"/>
    </source>
</evidence>
<feature type="region of interest" description="Disordered" evidence="1">
    <location>
        <begin position="446"/>
        <end position="469"/>
    </location>
</feature>
<name>A0A5R9EEM7_9ACTN</name>
<feature type="domain" description="Transposase IS4 N-terminal" evidence="3">
    <location>
        <begin position="46"/>
        <end position="138"/>
    </location>
</feature>
<evidence type="ECO:0000313" key="4">
    <source>
        <dbReference type="EMBL" id="TLQ46353.1"/>
    </source>
</evidence>
<dbReference type="GO" id="GO:0003677">
    <property type="term" value="F:DNA binding"/>
    <property type="evidence" value="ECO:0007669"/>
    <property type="project" value="InterPro"/>
</dbReference>
<dbReference type="AlphaFoldDB" id="A0A5R9EEM7"/>
<dbReference type="Pfam" id="PF13006">
    <property type="entry name" value="Nterm_IS4"/>
    <property type="match status" value="1"/>
</dbReference>
<dbReference type="InterPro" id="IPR012337">
    <property type="entry name" value="RNaseH-like_sf"/>
</dbReference>
<dbReference type="PANTHER" id="PTHR37529:SF1">
    <property type="entry name" value="TRANSPOSASE INSG FOR INSERTION SEQUENCE ELEMENT IS4-RELATED"/>
    <property type="match status" value="1"/>
</dbReference>
<sequence>MLNSATGPPDRSTIGEESRSRSGVPLQEKSVITSTIETARGVFAPGHLGELTQVVDFALVDAVLEETGRREKRLRLLPSRVVVYFVLALALFEHRSYRTVWSQLTAALTPLALVRPAVSSLTRARRRVGAAPLRRLFETLAGPVARPGQEGSFYRGLRTVAVDGTLLHTPDDETLTWHYPKRAGEGLEFGYPLLRLLTLVECGTRALIAAAFGPESQGELPYAKRLLTSLDQTMLLLADTAFDGNEFLDAVHQSGARFLVRSGARRVPTPAEHLGDGSYIARIGYGVLPVLLPVRIIEAALTVTLADGTVRTEQWRLITNLLDPVRYPSAELVELYHRRWQAETTYFSIKATMLDGRVLRSRSTDGLDQEVYALLTAYQALIRAGDDALTRRPEVPRERISFTVLLAAATDTVTAGHGIFPGTPIDLVGTIGHAALSDLLPAHRRQRVKARTRKNPTSKYGPNAGQHPQKAQNYTVHTTVAFFAHGLNSRSQR</sequence>
<dbReference type="PANTHER" id="PTHR37529">
    <property type="entry name" value="TRANSPOSASE INSG FOR INSERTION SEQUENCE ELEMENT IS4-RELATED"/>
    <property type="match status" value="1"/>
</dbReference>
<evidence type="ECO:0000259" key="2">
    <source>
        <dbReference type="Pfam" id="PF01609"/>
    </source>
</evidence>
<gene>
    <name evidence="4" type="ORF">FEF34_28225</name>
</gene>
<reference evidence="4 5" key="1">
    <citation type="submission" date="2019-05" db="EMBL/GenBank/DDBJ databases">
        <title>Streptomyces marianii sp. nov., a novel marine actinomycete from southern coast of India.</title>
        <authorList>
            <person name="Iniyan A.M."/>
            <person name="Wink J."/>
            <person name="Ramprasad E."/>
            <person name="Ramana C.V."/>
            <person name="Bunk B."/>
            <person name="Sproer C."/>
            <person name="Joseph F.-J.R.S."/>
            <person name="Vincent S.G.P."/>
        </authorList>
    </citation>
    <scope>NUCLEOTIDE SEQUENCE [LARGE SCALE GENOMIC DNA]</scope>
    <source>
        <strain evidence="4 5">ICN19</strain>
    </source>
</reference>
<dbReference type="InterPro" id="IPR002559">
    <property type="entry name" value="Transposase_11"/>
</dbReference>
<dbReference type="Proteomes" id="UP000305921">
    <property type="component" value="Unassembled WGS sequence"/>
</dbReference>
<accession>A0A5R9EEM7</accession>
<organism evidence="4 5">
    <name type="scientific">Streptomyces marianii</name>
    <dbReference type="NCBI Taxonomy" id="1817406"/>
    <lineage>
        <taxon>Bacteria</taxon>
        <taxon>Bacillati</taxon>
        <taxon>Actinomycetota</taxon>
        <taxon>Actinomycetes</taxon>
        <taxon>Kitasatosporales</taxon>
        <taxon>Streptomycetaceae</taxon>
        <taxon>Streptomyces</taxon>
    </lineage>
</organism>
<dbReference type="SUPFAM" id="SSF53098">
    <property type="entry name" value="Ribonuclease H-like"/>
    <property type="match status" value="1"/>
</dbReference>
<dbReference type="GO" id="GO:0006313">
    <property type="term" value="P:DNA transposition"/>
    <property type="evidence" value="ECO:0007669"/>
    <property type="project" value="InterPro"/>
</dbReference>
<dbReference type="GO" id="GO:0004803">
    <property type="term" value="F:transposase activity"/>
    <property type="evidence" value="ECO:0007669"/>
    <property type="project" value="InterPro"/>
</dbReference>
<dbReference type="NCBIfam" id="NF033592">
    <property type="entry name" value="transpos_IS4_1"/>
    <property type="match status" value="1"/>
</dbReference>
<dbReference type="OrthoDB" id="477305at2"/>
<comment type="caution">
    <text evidence="4">The sequence shown here is derived from an EMBL/GenBank/DDBJ whole genome shotgun (WGS) entry which is preliminary data.</text>
</comment>
<evidence type="ECO:0000256" key="1">
    <source>
        <dbReference type="SAM" id="MobiDB-lite"/>
    </source>
</evidence>
<dbReference type="InterPro" id="IPR047952">
    <property type="entry name" value="Transpos_IS4"/>
</dbReference>
<dbReference type="Pfam" id="PF01609">
    <property type="entry name" value="DDE_Tnp_1"/>
    <property type="match status" value="1"/>
</dbReference>
<protein>
    <submittedName>
        <fullName evidence="4">IS4 family transposase</fullName>
    </submittedName>
</protein>